<evidence type="ECO:0000313" key="2">
    <source>
        <dbReference type="Proteomes" id="UP000182229"/>
    </source>
</evidence>
<protein>
    <recommendedName>
        <fullName evidence="3">DUF2378 family protein</fullName>
    </recommendedName>
</protein>
<dbReference type="AlphaFoldDB" id="A0A1L9AXR1"/>
<dbReference type="EMBL" id="MPIN01000017">
    <property type="protein sequence ID" value="OJH34801.1"/>
    <property type="molecule type" value="Genomic_DNA"/>
</dbReference>
<name>A0A1L9AXR1_9BACT</name>
<reference evidence="1 2" key="2">
    <citation type="submission" date="2016-12" db="EMBL/GenBank/DDBJ databases">
        <title>Draft Genome Sequence of Cystobacter ferrugineus Strain Cbfe23.</title>
        <authorList>
            <person name="Akbar S."/>
            <person name="Dowd S.E."/>
            <person name="Stevens D.C."/>
        </authorList>
    </citation>
    <scope>NUCLEOTIDE SEQUENCE [LARGE SCALE GENOMIC DNA]</scope>
    <source>
        <strain evidence="1 2">Cbfe23</strain>
    </source>
</reference>
<dbReference type="RefSeq" id="WP_071904282.1">
    <property type="nucleotide sequence ID" value="NZ_MPIN01000017.1"/>
</dbReference>
<reference evidence="2" key="1">
    <citation type="submission" date="2016-11" db="EMBL/GenBank/DDBJ databases">
        <authorList>
            <person name="Shukria A."/>
            <person name="Stevens D.C."/>
        </authorList>
    </citation>
    <scope>NUCLEOTIDE SEQUENCE [LARGE SCALE GENOMIC DNA]</scope>
    <source>
        <strain evidence="2">Cbfe23</strain>
    </source>
</reference>
<keyword evidence="2" id="KW-1185">Reference proteome</keyword>
<dbReference type="STRING" id="83449.BON30_42375"/>
<gene>
    <name evidence="1" type="ORF">BON30_42375</name>
</gene>
<organism evidence="1 2">
    <name type="scientific">Cystobacter ferrugineus</name>
    <dbReference type="NCBI Taxonomy" id="83449"/>
    <lineage>
        <taxon>Bacteria</taxon>
        <taxon>Pseudomonadati</taxon>
        <taxon>Myxococcota</taxon>
        <taxon>Myxococcia</taxon>
        <taxon>Myxococcales</taxon>
        <taxon>Cystobacterineae</taxon>
        <taxon>Archangiaceae</taxon>
        <taxon>Cystobacter</taxon>
    </lineage>
</organism>
<dbReference type="Proteomes" id="UP000182229">
    <property type="component" value="Unassembled WGS sequence"/>
</dbReference>
<evidence type="ECO:0008006" key="3">
    <source>
        <dbReference type="Google" id="ProtNLM"/>
    </source>
</evidence>
<dbReference type="InterPro" id="IPR011751">
    <property type="entry name" value="Mxa_paralog_2265"/>
</dbReference>
<comment type="caution">
    <text evidence="1">The sequence shown here is derived from an EMBL/GenBank/DDBJ whole genome shotgun (WGS) entry which is preliminary data.</text>
</comment>
<dbReference type="Pfam" id="PF09536">
    <property type="entry name" value="DUF2378"/>
    <property type="match status" value="1"/>
</dbReference>
<dbReference type="OrthoDB" id="5508205at2"/>
<sequence>MQGLERTRDEGHLPARERWVFEHTVDGLFRIALRGRLSAPALQALSEVGVDLSRPLLPAYSSETWARALRIAAADSFPGQPPEVSWCRLGQEVINGLVHTLVGNAMVSVASLLGPLRFLRRLNPTLRNTDNYVESRVEELGPTSCEVWINEVMEQPAYHQGMLEALVALAGGGDVRTRLLSFEGPGARFLVEWEAPETR</sequence>
<proteinExistence type="predicted"/>
<dbReference type="NCBIfam" id="TIGR02265">
    <property type="entry name" value="Mxa_TIGR02265"/>
    <property type="match status" value="1"/>
</dbReference>
<evidence type="ECO:0000313" key="1">
    <source>
        <dbReference type="EMBL" id="OJH34801.1"/>
    </source>
</evidence>
<accession>A0A1L9AXR1</accession>